<dbReference type="AlphaFoldDB" id="F8CQ72"/>
<protein>
    <submittedName>
        <fullName evidence="2">Uncharacterized protein</fullName>
    </submittedName>
</protein>
<keyword evidence="1" id="KW-0812">Transmembrane</keyword>
<evidence type="ECO:0000313" key="2">
    <source>
        <dbReference type="EMBL" id="AEI64195.1"/>
    </source>
</evidence>
<accession>F8CQ72</accession>
<evidence type="ECO:0000256" key="1">
    <source>
        <dbReference type="SAM" id="Phobius"/>
    </source>
</evidence>
<name>F8CQ72_MYXFH</name>
<sequence length="114" mass="12519">MTVSLPLQLVFRAGVRSDDFIPLLMLAERAPAQLKVGLFEELRPIDRALLGAGITVAVMLLPMIALHLQPLTIITTCGLDVLLGAAFLHAYVWKLRAVLTLRARNFARVHPAEP</sequence>
<gene>
    <name evidence="2" type="ordered locus">LILAB_11420</name>
</gene>
<feature type="transmembrane region" description="Helical" evidence="1">
    <location>
        <begin position="48"/>
        <end position="65"/>
    </location>
</feature>
<dbReference type="KEGG" id="mfu:LILAB_11420"/>
<keyword evidence="1" id="KW-1133">Transmembrane helix</keyword>
<feature type="transmembrane region" description="Helical" evidence="1">
    <location>
        <begin position="71"/>
        <end position="92"/>
    </location>
</feature>
<organism evidence="2 3">
    <name type="scientific">Myxococcus fulvus (strain ATCC BAA-855 / HW-1)</name>
    <dbReference type="NCBI Taxonomy" id="483219"/>
    <lineage>
        <taxon>Bacteria</taxon>
        <taxon>Pseudomonadati</taxon>
        <taxon>Myxococcota</taxon>
        <taxon>Myxococcia</taxon>
        <taxon>Myxococcales</taxon>
        <taxon>Cystobacterineae</taxon>
        <taxon>Myxococcaceae</taxon>
        <taxon>Myxococcus</taxon>
    </lineage>
</organism>
<keyword evidence="1" id="KW-0472">Membrane</keyword>
<dbReference type="EMBL" id="CP002830">
    <property type="protein sequence ID" value="AEI64195.1"/>
    <property type="molecule type" value="Genomic_DNA"/>
</dbReference>
<proteinExistence type="predicted"/>
<dbReference type="Proteomes" id="UP000000488">
    <property type="component" value="Chromosome"/>
</dbReference>
<evidence type="ECO:0000313" key="3">
    <source>
        <dbReference type="Proteomes" id="UP000000488"/>
    </source>
</evidence>
<reference evidence="2 3" key="1">
    <citation type="journal article" date="2011" name="J. Bacteriol.">
        <title>Genome sequence of the halotolerant marine bacterium Myxococcus fulvus HW-1.</title>
        <authorList>
            <person name="Li Z.F."/>
            <person name="Li X."/>
            <person name="Liu H."/>
            <person name="Liu X."/>
            <person name="Han K."/>
            <person name="Wu Z.H."/>
            <person name="Hu W."/>
            <person name="Li F.F."/>
            <person name="Li Y.Z."/>
        </authorList>
    </citation>
    <scope>NUCLEOTIDE SEQUENCE [LARGE SCALE GENOMIC DNA]</scope>
    <source>
        <strain evidence="3">ATCC BAA-855 / HW-1</strain>
    </source>
</reference>
<dbReference type="HOGENOM" id="CLU_2118417_0_0_7"/>